<gene>
    <name evidence="4" type="ORF">HD842_002954</name>
</gene>
<dbReference type="PANTHER" id="PTHR30437">
    <property type="entry name" value="TRANSCRIPTION ELONGATION FACTOR GREA"/>
    <property type="match status" value="1"/>
</dbReference>
<dbReference type="InterPro" id="IPR036953">
    <property type="entry name" value="GreA/GreB_C_sf"/>
</dbReference>
<reference evidence="4 5" key="1">
    <citation type="submission" date="2020-08" db="EMBL/GenBank/DDBJ databases">
        <title>The Agave Microbiome: Exploring the role of microbial communities in plant adaptations to desert environments.</title>
        <authorList>
            <person name="Partida-Martinez L.P."/>
        </authorList>
    </citation>
    <scope>NUCLEOTIDE SEQUENCE [LARGE SCALE GENOMIC DNA]</scope>
    <source>
        <strain evidence="4 5">AT3.2</strain>
    </source>
</reference>
<dbReference type="GO" id="GO:0006354">
    <property type="term" value="P:DNA-templated transcription elongation"/>
    <property type="evidence" value="ECO:0007669"/>
    <property type="project" value="TreeGrafter"/>
</dbReference>
<proteinExistence type="predicted"/>
<evidence type="ECO:0000256" key="1">
    <source>
        <dbReference type="SAM" id="MobiDB-lite"/>
    </source>
</evidence>
<feature type="domain" description="Regulator of nucleoside diphosphate kinase N-terminal" evidence="3">
    <location>
        <begin position="6"/>
        <end position="43"/>
    </location>
</feature>
<dbReference type="Proteomes" id="UP000540787">
    <property type="component" value="Unassembled WGS sequence"/>
</dbReference>
<feature type="domain" description="Transcription elongation factor GreA/GreB C-terminal" evidence="2">
    <location>
        <begin position="49"/>
        <end position="123"/>
    </location>
</feature>
<evidence type="ECO:0000313" key="4">
    <source>
        <dbReference type="EMBL" id="MBB6134796.1"/>
    </source>
</evidence>
<dbReference type="GO" id="GO:0003677">
    <property type="term" value="F:DNA binding"/>
    <property type="evidence" value="ECO:0007669"/>
    <property type="project" value="InterPro"/>
</dbReference>
<dbReference type="InterPro" id="IPR001437">
    <property type="entry name" value="Tscrpt_elong_fac_GreA/B_C"/>
</dbReference>
<dbReference type="Gene3D" id="3.10.50.30">
    <property type="entry name" value="Transcription elongation factor, GreA/GreB, C-terminal domain"/>
    <property type="match status" value="1"/>
</dbReference>
<organism evidence="4 5">
    <name type="scientific">Massilia aurea</name>
    <dbReference type="NCBI Taxonomy" id="373040"/>
    <lineage>
        <taxon>Bacteria</taxon>
        <taxon>Pseudomonadati</taxon>
        <taxon>Pseudomonadota</taxon>
        <taxon>Betaproteobacteria</taxon>
        <taxon>Burkholderiales</taxon>
        <taxon>Oxalobacteraceae</taxon>
        <taxon>Telluria group</taxon>
        <taxon>Massilia</taxon>
    </lineage>
</organism>
<dbReference type="GO" id="GO:0032784">
    <property type="term" value="P:regulation of DNA-templated transcription elongation"/>
    <property type="evidence" value="ECO:0007669"/>
    <property type="project" value="InterPro"/>
</dbReference>
<evidence type="ECO:0000313" key="5">
    <source>
        <dbReference type="Proteomes" id="UP000540787"/>
    </source>
</evidence>
<dbReference type="Gene3D" id="1.10.286.20">
    <property type="match status" value="1"/>
</dbReference>
<accession>A0A7W9X1R0</accession>
<dbReference type="InterPro" id="IPR023459">
    <property type="entry name" value="Tscrpt_elong_fac_GreA/B_fam"/>
</dbReference>
<evidence type="ECO:0000259" key="3">
    <source>
        <dbReference type="Pfam" id="PF14760"/>
    </source>
</evidence>
<keyword evidence="5" id="KW-1185">Reference proteome</keyword>
<dbReference type="Pfam" id="PF14760">
    <property type="entry name" value="Rnk_N"/>
    <property type="match status" value="1"/>
</dbReference>
<dbReference type="RefSeq" id="WP_183555467.1">
    <property type="nucleotide sequence ID" value="NZ_JACHBX010000003.1"/>
</dbReference>
<dbReference type="SUPFAM" id="SSF54534">
    <property type="entry name" value="FKBP-like"/>
    <property type="match status" value="1"/>
</dbReference>
<dbReference type="GO" id="GO:0016301">
    <property type="term" value="F:kinase activity"/>
    <property type="evidence" value="ECO:0007669"/>
    <property type="project" value="UniProtKB-KW"/>
</dbReference>
<dbReference type="Pfam" id="PF01272">
    <property type="entry name" value="GreA_GreB"/>
    <property type="match status" value="1"/>
</dbReference>
<keyword evidence="4" id="KW-0808">Transferase</keyword>
<dbReference type="EMBL" id="JACHBX010000003">
    <property type="protein sequence ID" value="MBB6134796.1"/>
    <property type="molecule type" value="Genomic_DNA"/>
</dbReference>
<keyword evidence="4" id="KW-0418">Kinase</keyword>
<dbReference type="NCBIfam" id="NF004396">
    <property type="entry name" value="PRK05753.1"/>
    <property type="match status" value="1"/>
</dbReference>
<feature type="region of interest" description="Disordered" evidence="1">
    <location>
        <begin position="107"/>
        <end position="131"/>
    </location>
</feature>
<name>A0A7W9X1R0_9BURK</name>
<dbReference type="GO" id="GO:0070063">
    <property type="term" value="F:RNA polymerase binding"/>
    <property type="evidence" value="ECO:0007669"/>
    <property type="project" value="InterPro"/>
</dbReference>
<comment type="caution">
    <text evidence="4">The sequence shown here is derived from an EMBL/GenBank/DDBJ whole genome shotgun (WGS) entry which is preliminary data.</text>
</comment>
<dbReference type="AlphaFoldDB" id="A0A7W9X1R0"/>
<evidence type="ECO:0000259" key="2">
    <source>
        <dbReference type="Pfam" id="PF01272"/>
    </source>
</evidence>
<dbReference type="InterPro" id="IPR029462">
    <property type="entry name" value="Rnk_N"/>
</dbReference>
<dbReference type="PANTHER" id="PTHR30437:SF5">
    <property type="entry name" value="REGULATOR OF NUCLEOSIDE DIPHOSPHATE KINASE"/>
    <property type="match status" value="1"/>
</dbReference>
<protein>
    <submittedName>
        <fullName evidence="4">Regulator of nucleoside diphosphate kinase</fullName>
    </submittedName>
</protein>
<sequence>MSDSMVVSWLDLERLERVLDRLSPAQARARDALLGELEHAQLVEPWEMPPDVVTMNSRVRFRVAGASEEETMTLSYPNDMQDTAERLSVLTPAGMALLGVRVGGRMSWQQPDGPHEATVLGIEHQPEPAKR</sequence>